<dbReference type="RefSeq" id="WP_073069637.1">
    <property type="nucleotide sequence ID" value="NZ_MPPI01000003.1"/>
</dbReference>
<dbReference type="PANTHER" id="PTHR38813:SF1">
    <property type="entry name" value="TOXIN RELE1-RELATED"/>
    <property type="match status" value="1"/>
</dbReference>
<dbReference type="EMBL" id="PVWG01000018">
    <property type="protein sequence ID" value="PSB18323.1"/>
    <property type="molecule type" value="Genomic_DNA"/>
</dbReference>
<proteinExistence type="predicted"/>
<dbReference type="STRING" id="1920490.GCA_001895925_02943"/>
<accession>A0A2T1DCZ7</accession>
<evidence type="ECO:0000313" key="3">
    <source>
        <dbReference type="Proteomes" id="UP000238634"/>
    </source>
</evidence>
<dbReference type="AlphaFoldDB" id="A0A2T1DCZ7"/>
<keyword evidence="1" id="KW-1277">Toxin-antitoxin system</keyword>
<reference evidence="2 3" key="2">
    <citation type="submission" date="2018-03" db="EMBL/GenBank/DDBJ databases">
        <title>The ancient ancestry and fast evolution of plastids.</title>
        <authorList>
            <person name="Moore K.R."/>
            <person name="Magnabosco C."/>
            <person name="Momper L."/>
            <person name="Gold D.A."/>
            <person name="Bosak T."/>
            <person name="Fournier G.P."/>
        </authorList>
    </citation>
    <scope>NUCLEOTIDE SEQUENCE [LARGE SCALE GENOMIC DNA]</scope>
    <source>
        <strain evidence="2 3">ULC007</strain>
    </source>
</reference>
<comment type="caution">
    <text evidence="2">The sequence shown here is derived from an EMBL/GenBank/DDBJ whole genome shotgun (WGS) entry which is preliminary data.</text>
</comment>
<protein>
    <submittedName>
        <fullName evidence="2">Plasmid stabilization protein</fullName>
    </submittedName>
</protein>
<evidence type="ECO:0000313" key="2">
    <source>
        <dbReference type="EMBL" id="PSB18323.1"/>
    </source>
</evidence>
<dbReference type="InterPro" id="IPR052747">
    <property type="entry name" value="TA_system_RelE_toxin"/>
</dbReference>
<sequence>MKVEYLPSFLKDLKALKSTPGFEAINALVFEEIPRSTSLGEISSLKRLKGVDDAYRIRVGDYRIGLFTLKETITFARVLHRREIYRYFP</sequence>
<reference evidence="2 3" key="1">
    <citation type="submission" date="2018-02" db="EMBL/GenBank/DDBJ databases">
        <authorList>
            <person name="Cohen D.B."/>
            <person name="Kent A.D."/>
        </authorList>
    </citation>
    <scope>NUCLEOTIDE SEQUENCE [LARGE SCALE GENOMIC DNA]</scope>
    <source>
        <strain evidence="2 3">ULC007</strain>
    </source>
</reference>
<dbReference type="Pfam" id="PF05016">
    <property type="entry name" value="ParE_toxin"/>
    <property type="match status" value="1"/>
</dbReference>
<keyword evidence="3" id="KW-1185">Reference proteome</keyword>
<organism evidence="2 3">
    <name type="scientific">Phormidesmis priestleyi ULC007</name>
    <dbReference type="NCBI Taxonomy" id="1920490"/>
    <lineage>
        <taxon>Bacteria</taxon>
        <taxon>Bacillati</taxon>
        <taxon>Cyanobacteriota</taxon>
        <taxon>Cyanophyceae</taxon>
        <taxon>Leptolyngbyales</taxon>
        <taxon>Leptolyngbyaceae</taxon>
        <taxon>Phormidesmis</taxon>
    </lineage>
</organism>
<name>A0A2T1DCZ7_9CYAN</name>
<dbReference type="Proteomes" id="UP000238634">
    <property type="component" value="Unassembled WGS sequence"/>
</dbReference>
<dbReference type="SUPFAM" id="SSF143011">
    <property type="entry name" value="RelE-like"/>
    <property type="match status" value="1"/>
</dbReference>
<dbReference type="InterPro" id="IPR035093">
    <property type="entry name" value="RelE/ParE_toxin_dom_sf"/>
</dbReference>
<dbReference type="PANTHER" id="PTHR38813">
    <property type="match status" value="1"/>
</dbReference>
<dbReference type="Gene3D" id="3.30.2310.20">
    <property type="entry name" value="RelE-like"/>
    <property type="match status" value="1"/>
</dbReference>
<evidence type="ECO:0000256" key="1">
    <source>
        <dbReference type="ARBA" id="ARBA00022649"/>
    </source>
</evidence>
<dbReference type="OrthoDB" id="163524at2"/>
<gene>
    <name evidence="2" type="ORF">C7B65_15600</name>
</gene>
<dbReference type="InterPro" id="IPR007712">
    <property type="entry name" value="RelE/ParE_toxin"/>
</dbReference>